<dbReference type="Gene3D" id="3.10.350.10">
    <property type="entry name" value="LysM domain"/>
    <property type="match status" value="1"/>
</dbReference>
<feature type="domain" description="LysM" evidence="2">
    <location>
        <begin position="557"/>
        <end position="605"/>
    </location>
</feature>
<sequence length="606" mass="65698">MQFEREALAGGGCSLFGFDVGDEDFAEQGNDAANVPGWGNTSEDFELQSLIQAAEEEHLMANYVNKTKAKMLEDLDTEALMREYGLNEKSFQSSPPSHSGGFGSPIHLPPEELVELPPLGEGLGPYLQTKNGGFLRSMNPSLFKNAKSGGSLVMQASSPVVVPAEMGSSIMEILQGLASVGIQKLSVQANKLMPSEDITGKTMQQVAWEASPSLEGVERQCLLNDSLAVGQDLTSRQIRNTEASYNSRSSKYNQNAAGNDVGSEYVSLEDLAPLAMDKIEALSIEGLRIHSGMSDEDAPSNISAQSIGDVSTLRGKGEDISGSLGLEGTGGLQLLDLKESSDDKDEGLMSLSLSLDEWTRLDSGELDDEGHISERTSKILAAHHANYLDWIRGGSKGDRRRGKGSGRKCGLLGNNFTVALTVQLRDPLRNYEPVGAPILALIQVERVFVPPKPRIYLKVSEVKYEDEEDESAESKKKEEIKEGTEEKKSEVEEIPQYKISEVHVAGLKTDPGKRNVWGSSNQQQSGSRWLLANGMGKSNKHSFLKSKTASSKSTAAATTKAQPGDTLWSISSRVHGTGAKWKELTALNPHIRNPNIILPNETVRLR</sequence>
<name>A0ABD3LB81_EUCGL</name>
<comment type="caution">
    <text evidence="3">The sequence shown here is derived from an EMBL/GenBank/DDBJ whole genome shotgun (WGS) entry which is preliminary data.</text>
</comment>
<dbReference type="InterPro" id="IPR036779">
    <property type="entry name" value="LysM_dom_sf"/>
</dbReference>
<feature type="compositionally biased region" description="Basic and acidic residues" evidence="1">
    <location>
        <begin position="472"/>
        <end position="491"/>
    </location>
</feature>
<feature type="region of interest" description="Disordered" evidence="1">
    <location>
        <begin position="466"/>
        <end position="492"/>
    </location>
</feature>
<dbReference type="PANTHER" id="PTHR33414:SF1">
    <property type="entry name" value="PROTEIN PLASTID MOVEMENT IMPAIRED 1-RELATED 1"/>
    <property type="match status" value="1"/>
</dbReference>
<dbReference type="InterPro" id="IPR048972">
    <property type="entry name" value="PMI1_PMIR1-2_C"/>
</dbReference>
<dbReference type="Pfam" id="PF01476">
    <property type="entry name" value="LysM"/>
    <property type="match status" value="1"/>
</dbReference>
<dbReference type="AlphaFoldDB" id="A0ABD3LB81"/>
<proteinExistence type="predicted"/>
<gene>
    <name evidence="3" type="ORF">ACJRO7_016018</name>
</gene>
<dbReference type="InterPro" id="IPR018392">
    <property type="entry name" value="LysM"/>
</dbReference>
<dbReference type="InterPro" id="IPR039614">
    <property type="entry name" value="PMI1-like"/>
</dbReference>
<organism evidence="3 4">
    <name type="scientific">Eucalyptus globulus</name>
    <name type="common">Tasmanian blue gum</name>
    <dbReference type="NCBI Taxonomy" id="34317"/>
    <lineage>
        <taxon>Eukaryota</taxon>
        <taxon>Viridiplantae</taxon>
        <taxon>Streptophyta</taxon>
        <taxon>Embryophyta</taxon>
        <taxon>Tracheophyta</taxon>
        <taxon>Spermatophyta</taxon>
        <taxon>Magnoliopsida</taxon>
        <taxon>eudicotyledons</taxon>
        <taxon>Gunneridae</taxon>
        <taxon>Pentapetalae</taxon>
        <taxon>rosids</taxon>
        <taxon>malvids</taxon>
        <taxon>Myrtales</taxon>
        <taxon>Myrtaceae</taxon>
        <taxon>Myrtoideae</taxon>
        <taxon>Eucalypteae</taxon>
        <taxon>Eucalyptus</taxon>
    </lineage>
</organism>
<evidence type="ECO:0000313" key="3">
    <source>
        <dbReference type="EMBL" id="KAL3747171.1"/>
    </source>
</evidence>
<dbReference type="PANTHER" id="PTHR33414">
    <property type="entry name" value="PROTEIN PLASTID MOVEMENT IMPAIRED 1-RELATED 1"/>
    <property type="match status" value="1"/>
</dbReference>
<reference evidence="3 4" key="1">
    <citation type="submission" date="2024-11" db="EMBL/GenBank/DDBJ databases">
        <title>Chromosome-level genome assembly of Eucalyptus globulus Labill. provides insights into its genome evolution.</title>
        <authorList>
            <person name="Li X."/>
        </authorList>
    </citation>
    <scope>NUCLEOTIDE SEQUENCE [LARGE SCALE GENOMIC DNA]</scope>
    <source>
        <strain evidence="3">CL2024</strain>
        <tissue evidence="3">Fresh tender leaves</tissue>
    </source>
</reference>
<dbReference type="Pfam" id="PF21745">
    <property type="entry name" value="PMI1_PMIR1-2_C"/>
    <property type="match status" value="1"/>
</dbReference>
<dbReference type="SMART" id="SM00257">
    <property type="entry name" value="LysM"/>
    <property type="match status" value="1"/>
</dbReference>
<evidence type="ECO:0000256" key="1">
    <source>
        <dbReference type="SAM" id="MobiDB-lite"/>
    </source>
</evidence>
<keyword evidence="4" id="KW-1185">Reference proteome</keyword>
<evidence type="ECO:0000259" key="2">
    <source>
        <dbReference type="PROSITE" id="PS51782"/>
    </source>
</evidence>
<dbReference type="CDD" id="cd00118">
    <property type="entry name" value="LysM"/>
    <property type="match status" value="1"/>
</dbReference>
<accession>A0ABD3LB81</accession>
<dbReference type="Proteomes" id="UP001634007">
    <property type="component" value="Unassembled WGS sequence"/>
</dbReference>
<evidence type="ECO:0000313" key="4">
    <source>
        <dbReference type="Proteomes" id="UP001634007"/>
    </source>
</evidence>
<protein>
    <recommendedName>
        <fullName evidence="2">LysM domain-containing protein</fullName>
    </recommendedName>
</protein>
<dbReference type="EMBL" id="JBJKBG010000003">
    <property type="protein sequence ID" value="KAL3747171.1"/>
    <property type="molecule type" value="Genomic_DNA"/>
</dbReference>
<dbReference type="PROSITE" id="PS51782">
    <property type="entry name" value="LYSM"/>
    <property type="match status" value="1"/>
</dbReference>